<dbReference type="InterPro" id="IPR051312">
    <property type="entry name" value="Diverse_Substr_Oxidored"/>
</dbReference>
<evidence type="ECO:0000313" key="5">
    <source>
        <dbReference type="EMBL" id="EQD48867.1"/>
    </source>
</evidence>
<proteinExistence type="predicted"/>
<evidence type="ECO:0000256" key="3">
    <source>
        <dbReference type="ARBA" id="ARBA00023002"/>
    </source>
</evidence>
<dbReference type="EMBL" id="AUZY01007755">
    <property type="protein sequence ID" value="EQD48867.1"/>
    <property type="molecule type" value="Genomic_DNA"/>
</dbReference>
<dbReference type="AlphaFoldDB" id="T0ZW46"/>
<evidence type="ECO:0000256" key="2">
    <source>
        <dbReference type="ARBA" id="ARBA00022827"/>
    </source>
</evidence>
<dbReference type="InterPro" id="IPR036683">
    <property type="entry name" value="CO_DH_flav_C_dom_sf"/>
</dbReference>
<dbReference type="GO" id="GO:0016491">
    <property type="term" value="F:oxidoreductase activity"/>
    <property type="evidence" value="ECO:0007669"/>
    <property type="project" value="UniProtKB-KW"/>
</dbReference>
<protein>
    <submittedName>
        <fullName evidence="5">Molybdopterin dehydrogenase, FAD-binding protein</fullName>
    </submittedName>
</protein>
<dbReference type="Gene3D" id="3.30.390.50">
    <property type="entry name" value="CO dehydrogenase flavoprotein, C-terminal domain"/>
    <property type="match status" value="1"/>
</dbReference>
<organism evidence="5">
    <name type="scientific">mine drainage metagenome</name>
    <dbReference type="NCBI Taxonomy" id="410659"/>
    <lineage>
        <taxon>unclassified sequences</taxon>
        <taxon>metagenomes</taxon>
        <taxon>ecological metagenomes</taxon>
    </lineage>
</organism>
<dbReference type="Pfam" id="PF03450">
    <property type="entry name" value="CO_deh_flav_C"/>
    <property type="match status" value="1"/>
</dbReference>
<evidence type="ECO:0000259" key="4">
    <source>
        <dbReference type="SMART" id="SM01092"/>
    </source>
</evidence>
<gene>
    <name evidence="5" type="ORF">B1B_11881</name>
</gene>
<evidence type="ECO:0000256" key="1">
    <source>
        <dbReference type="ARBA" id="ARBA00022630"/>
    </source>
</evidence>
<reference evidence="5" key="1">
    <citation type="submission" date="2013-08" db="EMBL/GenBank/DDBJ databases">
        <authorList>
            <person name="Mendez C."/>
            <person name="Richter M."/>
            <person name="Ferrer M."/>
            <person name="Sanchez J."/>
        </authorList>
    </citation>
    <scope>NUCLEOTIDE SEQUENCE</scope>
</reference>
<feature type="non-terminal residue" evidence="5">
    <location>
        <position position="1"/>
    </location>
</feature>
<keyword evidence="1" id="KW-0285">Flavoprotein</keyword>
<feature type="domain" description="CO dehydrogenase flavoprotein C-terminal" evidence="4">
    <location>
        <begin position="1"/>
        <end position="83"/>
    </location>
</feature>
<reference evidence="5" key="2">
    <citation type="journal article" date="2014" name="ISME J.">
        <title>Microbial stratification in low pH oxic and suboxic macroscopic growths along an acid mine drainage.</title>
        <authorList>
            <person name="Mendez-Garcia C."/>
            <person name="Mesa V."/>
            <person name="Sprenger R.R."/>
            <person name="Richter M."/>
            <person name="Diez M.S."/>
            <person name="Solano J."/>
            <person name="Bargiela R."/>
            <person name="Golyshina O.V."/>
            <person name="Manteca A."/>
            <person name="Ramos J.L."/>
            <person name="Gallego J.R."/>
            <person name="Llorente I."/>
            <person name="Martins Dos Santos V.A."/>
            <person name="Jensen O.N."/>
            <person name="Pelaez A.I."/>
            <person name="Sanchez J."/>
            <person name="Ferrer M."/>
        </authorList>
    </citation>
    <scope>NUCLEOTIDE SEQUENCE</scope>
</reference>
<comment type="caution">
    <text evidence="5">The sequence shown here is derived from an EMBL/GenBank/DDBJ whole genome shotgun (WGS) entry which is preliminary data.</text>
</comment>
<sequence>FDWAIVGAGVQRTEAGWRVGLTHVGPTPVRARSVEAALASGATAAEASAHASDGLEPSSDVRASADFRRHLARVLTRRALEQAA</sequence>
<dbReference type="PANTHER" id="PTHR42659">
    <property type="entry name" value="XANTHINE DEHYDROGENASE SUBUNIT C-RELATED"/>
    <property type="match status" value="1"/>
</dbReference>
<keyword evidence="3" id="KW-0560">Oxidoreductase</keyword>
<dbReference type="PANTHER" id="PTHR42659:SF2">
    <property type="entry name" value="XANTHINE DEHYDROGENASE SUBUNIT C-RELATED"/>
    <property type="match status" value="1"/>
</dbReference>
<dbReference type="SMART" id="SM01092">
    <property type="entry name" value="CO_deh_flav_C"/>
    <property type="match status" value="1"/>
</dbReference>
<accession>T0ZW46</accession>
<keyword evidence="2" id="KW-0274">FAD</keyword>
<dbReference type="InterPro" id="IPR005107">
    <property type="entry name" value="CO_DH_flav_C"/>
</dbReference>
<dbReference type="SUPFAM" id="SSF55447">
    <property type="entry name" value="CO dehydrogenase flavoprotein C-terminal domain-like"/>
    <property type="match status" value="1"/>
</dbReference>
<name>T0ZW46_9ZZZZ</name>